<reference evidence="3 4" key="1">
    <citation type="journal article" date="2017" name="BMC Genomics">
        <title>Chromosome level assembly and secondary metabolite potential of the parasitic fungus Cordyceps militaris.</title>
        <authorList>
            <person name="Kramer G.J."/>
            <person name="Nodwell J.R."/>
        </authorList>
    </citation>
    <scope>NUCLEOTIDE SEQUENCE [LARGE SCALE GENOMIC DNA]</scope>
    <source>
        <strain evidence="3 4">ATCC 34164</strain>
    </source>
</reference>
<organism evidence="3 4">
    <name type="scientific">Cordyceps militaris</name>
    <name type="common">Caterpillar fungus</name>
    <name type="synonym">Clavaria militaris</name>
    <dbReference type="NCBI Taxonomy" id="73501"/>
    <lineage>
        <taxon>Eukaryota</taxon>
        <taxon>Fungi</taxon>
        <taxon>Dikarya</taxon>
        <taxon>Ascomycota</taxon>
        <taxon>Pezizomycotina</taxon>
        <taxon>Sordariomycetes</taxon>
        <taxon>Hypocreomycetidae</taxon>
        <taxon>Hypocreales</taxon>
        <taxon>Cordycipitaceae</taxon>
        <taxon>Cordyceps</taxon>
    </lineage>
</organism>
<evidence type="ECO:0000256" key="1">
    <source>
        <dbReference type="SAM" id="MobiDB-lite"/>
    </source>
</evidence>
<dbReference type="VEuPathDB" id="FungiDB:CCM_09664"/>
<name>A0A2H4SSG6_CORMI</name>
<proteinExistence type="predicted"/>
<dbReference type="EMBL" id="CP023326">
    <property type="protein sequence ID" value="ATY66041.1"/>
    <property type="molecule type" value="Genomic_DNA"/>
</dbReference>
<feature type="signal peptide" evidence="2">
    <location>
        <begin position="1"/>
        <end position="17"/>
    </location>
</feature>
<evidence type="ECO:0000313" key="3">
    <source>
        <dbReference type="EMBL" id="ATY66041.1"/>
    </source>
</evidence>
<feature type="compositionally biased region" description="Pro residues" evidence="1">
    <location>
        <begin position="76"/>
        <end position="86"/>
    </location>
</feature>
<dbReference type="Proteomes" id="UP000323067">
    <property type="component" value="Chromosome iii"/>
</dbReference>
<keyword evidence="2" id="KW-0732">Signal</keyword>
<dbReference type="VEuPathDB" id="FungiDB:A9K55_002189"/>
<sequence length="191" mass="21250">MLVRLLLLVRLLPTTTKLSFLSPPSSRSPTRRCKQLNFRLHKRLFRCSCSVINILGELRTMFPKGDSTAEDGWSPAPRPPRPPLPMPNNSGLPLPKARITTITPSTVFSVASTNSHRILGFFSNIDGLAYIMTRLPKKSDVSPPRDAQLHVGYRSLGGPLVVEFWGLLTLYRILSDDLSPISSLQPCRDTT</sequence>
<dbReference type="AlphaFoldDB" id="A0A2H4SSG6"/>
<evidence type="ECO:0000256" key="2">
    <source>
        <dbReference type="SAM" id="SignalP"/>
    </source>
</evidence>
<accession>A0A2H4SSG6</accession>
<protein>
    <submittedName>
        <fullName evidence="3">Uncharacterized protein</fullName>
    </submittedName>
</protein>
<feature type="chain" id="PRO_5014118935" evidence="2">
    <location>
        <begin position="18"/>
        <end position="191"/>
    </location>
</feature>
<evidence type="ECO:0000313" key="4">
    <source>
        <dbReference type="Proteomes" id="UP000323067"/>
    </source>
</evidence>
<feature type="region of interest" description="Disordered" evidence="1">
    <location>
        <begin position="66"/>
        <end position="88"/>
    </location>
</feature>
<gene>
    <name evidence="3" type="ORF">A9K55_002189</name>
</gene>